<organism evidence="6 7">
    <name type="scientific">Candidatus Phaeomarinibacter ectocarpi</name>
    <dbReference type="NCBI Taxonomy" id="1458461"/>
    <lineage>
        <taxon>Bacteria</taxon>
        <taxon>Pseudomonadati</taxon>
        <taxon>Pseudomonadota</taxon>
        <taxon>Alphaproteobacteria</taxon>
        <taxon>Hyphomicrobiales</taxon>
        <taxon>Parvibaculaceae</taxon>
        <taxon>Candidatus Phaeomarinibacter</taxon>
    </lineage>
</organism>
<proteinExistence type="inferred from homology"/>
<comment type="function">
    <text evidence="5">Plays a role in cell envelope biogenesis, maintenance of cell envelope integrity and membrane homeostasis.</text>
</comment>
<evidence type="ECO:0000256" key="5">
    <source>
        <dbReference type="HAMAP-Rule" id="MF_00189"/>
    </source>
</evidence>
<name>X5MLJ1_9HYPH</name>
<dbReference type="Proteomes" id="UP000032160">
    <property type="component" value="Chromosome I"/>
</dbReference>
<feature type="transmembrane region" description="Helical" evidence="5">
    <location>
        <begin position="164"/>
        <end position="182"/>
    </location>
</feature>
<keyword evidence="5" id="KW-0997">Cell inner membrane</keyword>
<keyword evidence="3 5" id="KW-1133">Transmembrane helix</keyword>
<keyword evidence="2 5" id="KW-0812">Transmembrane</keyword>
<gene>
    <name evidence="5" type="primary">yciB</name>
    <name evidence="6" type="ORF">BN1012_Phect1316</name>
</gene>
<dbReference type="OrthoDB" id="9788219at2"/>
<evidence type="ECO:0000256" key="1">
    <source>
        <dbReference type="ARBA" id="ARBA00022475"/>
    </source>
</evidence>
<protein>
    <recommendedName>
        <fullName evidence="5">Inner membrane-spanning protein YciB</fullName>
    </recommendedName>
</protein>
<evidence type="ECO:0000313" key="7">
    <source>
        <dbReference type="Proteomes" id="UP000032160"/>
    </source>
</evidence>
<reference evidence="6 7" key="1">
    <citation type="journal article" date="2014" name="Front. Genet.">
        <title>Genome and metabolic network of "Candidatus Phaeomarinobacter ectocarpi" Ec32, a new candidate genus of Alphaproteobacteria frequently associated with brown algae.</title>
        <authorList>
            <person name="Dittami S.M."/>
            <person name="Barbeyron T."/>
            <person name="Boyen C."/>
            <person name="Cambefort J."/>
            <person name="Collet G."/>
            <person name="Delage L."/>
            <person name="Gobet A."/>
            <person name="Groisillier A."/>
            <person name="Leblanc C."/>
            <person name="Michel G."/>
            <person name="Scornet D."/>
            <person name="Siegel A."/>
            <person name="Tapia J.E."/>
            <person name="Tonon T."/>
        </authorList>
    </citation>
    <scope>NUCLEOTIDE SEQUENCE [LARGE SCALE GENOMIC DNA]</scope>
    <source>
        <strain evidence="6 7">Ec32</strain>
    </source>
</reference>
<dbReference type="KEGG" id="pect:BN1012_Phect1316"/>
<dbReference type="PATRIC" id="fig|1458461.3.peg.1315"/>
<accession>X5MLJ1</accession>
<dbReference type="STRING" id="1458461.BN1012_Phect1316"/>
<dbReference type="Pfam" id="PF04279">
    <property type="entry name" value="IspA"/>
    <property type="match status" value="1"/>
</dbReference>
<keyword evidence="7" id="KW-1185">Reference proteome</keyword>
<keyword evidence="4 5" id="KW-0472">Membrane</keyword>
<dbReference type="EMBL" id="HG966617">
    <property type="protein sequence ID" value="CDO59530.1"/>
    <property type="molecule type" value="Genomic_DNA"/>
</dbReference>
<keyword evidence="1 5" id="KW-1003">Cell membrane</keyword>
<evidence type="ECO:0000313" key="6">
    <source>
        <dbReference type="EMBL" id="CDO59530.1"/>
    </source>
</evidence>
<evidence type="ECO:0000256" key="4">
    <source>
        <dbReference type="ARBA" id="ARBA00023136"/>
    </source>
</evidence>
<dbReference type="HAMAP" id="MF_00189">
    <property type="entry name" value="YciB"/>
    <property type="match status" value="1"/>
</dbReference>
<feature type="transmembrane region" description="Helical" evidence="5">
    <location>
        <begin position="64"/>
        <end position="82"/>
    </location>
</feature>
<sequence>MSDAAVKKEPLSPTVRLLIEIGPLAVFFIANWRFDIFTATGAFMVAITASLAASWILARHIATMPLVTGVFVLVFGALTLYLNDDLFIKVKPTLVNGLFAAILFSGLFFGKSLLKIVFDGTFRLTPEGWRKLTWRWAFFFVFLGILNEIIWRNFSTDFWVSFKVFGNMPITMVFAVAQVGLLQKYALPEPKTEAEQEAEAERQNETL</sequence>
<feature type="transmembrane region" description="Helical" evidence="5">
    <location>
        <begin position="36"/>
        <end position="57"/>
    </location>
</feature>
<dbReference type="HOGENOM" id="CLU_089554_1_1_5"/>
<dbReference type="PANTHER" id="PTHR36917">
    <property type="entry name" value="INTRACELLULAR SEPTATION PROTEIN A-RELATED"/>
    <property type="match status" value="1"/>
</dbReference>
<dbReference type="InterPro" id="IPR006008">
    <property type="entry name" value="YciB"/>
</dbReference>
<comment type="subcellular location">
    <subcellularLocation>
        <location evidence="5">Cell inner membrane</location>
        <topology evidence="5">Multi-pass membrane protein</topology>
    </subcellularLocation>
</comment>
<evidence type="ECO:0000256" key="3">
    <source>
        <dbReference type="ARBA" id="ARBA00022989"/>
    </source>
</evidence>
<feature type="transmembrane region" description="Helical" evidence="5">
    <location>
        <begin position="134"/>
        <end position="152"/>
    </location>
</feature>
<dbReference type="RefSeq" id="WP_043950159.1">
    <property type="nucleotide sequence ID" value="NZ_HG966617.1"/>
</dbReference>
<dbReference type="AlphaFoldDB" id="X5MLJ1"/>
<dbReference type="PANTHER" id="PTHR36917:SF1">
    <property type="entry name" value="INNER MEMBRANE-SPANNING PROTEIN YCIB"/>
    <property type="match status" value="1"/>
</dbReference>
<dbReference type="NCBIfam" id="TIGR00997">
    <property type="entry name" value="ispZ"/>
    <property type="match status" value="1"/>
</dbReference>
<evidence type="ECO:0000256" key="2">
    <source>
        <dbReference type="ARBA" id="ARBA00022692"/>
    </source>
</evidence>
<feature type="transmembrane region" description="Helical" evidence="5">
    <location>
        <begin position="12"/>
        <end position="30"/>
    </location>
</feature>
<dbReference type="GO" id="GO:0005886">
    <property type="term" value="C:plasma membrane"/>
    <property type="evidence" value="ECO:0007669"/>
    <property type="project" value="UniProtKB-SubCell"/>
</dbReference>
<dbReference type="NCBIfam" id="NF001323">
    <property type="entry name" value="PRK00259.1-1"/>
    <property type="match status" value="1"/>
</dbReference>
<comment type="similarity">
    <text evidence="5">Belongs to the YciB family.</text>
</comment>
<feature type="transmembrane region" description="Helical" evidence="5">
    <location>
        <begin position="94"/>
        <end position="114"/>
    </location>
</feature>